<dbReference type="EMBL" id="SRSO01000023">
    <property type="protein sequence ID" value="TGV01424.1"/>
    <property type="molecule type" value="Genomic_DNA"/>
</dbReference>
<feature type="transmembrane region" description="Helical" evidence="1">
    <location>
        <begin position="12"/>
        <end position="31"/>
    </location>
</feature>
<name>A0A4V3P4H2_9FLAO</name>
<dbReference type="AlphaFoldDB" id="A0A4V3P4H2"/>
<feature type="transmembrane region" description="Helical" evidence="1">
    <location>
        <begin position="51"/>
        <end position="69"/>
    </location>
</feature>
<sequence length="195" mass="23164">MRKNRLLETITTRFFFWTVILIVCVFLGLYFFLSTQLGYSISEFNKVVDTILKSLAVILGLIWFGNRYFKERKDIPKFDIQVDFNTIKLESGQTLLIYRLDLFNKGNTLFNDYNFFFSIDGFRVDSNSIHKDNIKRYPDSGFQEGRPIEPNSWTAINHEILIGSEYPAIRFYYEINNKNDVIVWSWHKTFKLDCN</sequence>
<keyword evidence="1" id="KW-1133">Transmembrane helix</keyword>
<gene>
    <name evidence="2" type="ORF">EM932_15125</name>
</gene>
<proteinExistence type="predicted"/>
<evidence type="ECO:0000313" key="3">
    <source>
        <dbReference type="Proteomes" id="UP000307602"/>
    </source>
</evidence>
<comment type="caution">
    <text evidence="2">The sequence shown here is derived from an EMBL/GenBank/DDBJ whole genome shotgun (WGS) entry which is preliminary data.</text>
</comment>
<protein>
    <submittedName>
        <fullName evidence="2">Uncharacterized protein</fullName>
    </submittedName>
</protein>
<evidence type="ECO:0000256" key="1">
    <source>
        <dbReference type="SAM" id="Phobius"/>
    </source>
</evidence>
<organism evidence="2 3">
    <name type="scientific">Flavivirga rizhaonensis</name>
    <dbReference type="NCBI Taxonomy" id="2559571"/>
    <lineage>
        <taxon>Bacteria</taxon>
        <taxon>Pseudomonadati</taxon>
        <taxon>Bacteroidota</taxon>
        <taxon>Flavobacteriia</taxon>
        <taxon>Flavobacteriales</taxon>
        <taxon>Flavobacteriaceae</taxon>
        <taxon>Flavivirga</taxon>
    </lineage>
</organism>
<accession>A0A4V3P4H2</accession>
<dbReference type="Proteomes" id="UP000307602">
    <property type="component" value="Unassembled WGS sequence"/>
</dbReference>
<evidence type="ECO:0000313" key="2">
    <source>
        <dbReference type="EMBL" id="TGV01424.1"/>
    </source>
</evidence>
<keyword evidence="1" id="KW-0472">Membrane</keyword>
<keyword evidence="3" id="KW-1185">Reference proteome</keyword>
<reference evidence="2 3" key="1">
    <citation type="submission" date="2019-04" db="EMBL/GenBank/DDBJ databases">
        <authorList>
            <person name="Liu A."/>
        </authorList>
    </citation>
    <scope>NUCLEOTIDE SEQUENCE [LARGE SCALE GENOMIC DNA]</scope>
    <source>
        <strain evidence="2 3">RZ03</strain>
    </source>
</reference>
<dbReference type="RefSeq" id="WP_135878040.1">
    <property type="nucleotide sequence ID" value="NZ_SRSO01000023.1"/>
</dbReference>
<keyword evidence="1" id="KW-0812">Transmembrane</keyword>